<dbReference type="InterPro" id="IPR034704">
    <property type="entry name" value="Ribosomal_bL28/bL31-like_sf"/>
</dbReference>
<comment type="subunit">
    <text evidence="7">Part of the 50S ribosomal subunit.</text>
</comment>
<dbReference type="InterPro" id="IPR002150">
    <property type="entry name" value="Ribosomal_bL31"/>
</dbReference>
<dbReference type="AlphaFoldDB" id="A0A1G2FXT2"/>
<keyword evidence="2 7" id="KW-0699">rRNA-binding</keyword>
<dbReference type="GO" id="GO:0006412">
    <property type="term" value="P:translation"/>
    <property type="evidence" value="ECO:0007669"/>
    <property type="project" value="UniProtKB-UniRule"/>
</dbReference>
<evidence type="ECO:0000256" key="2">
    <source>
        <dbReference type="ARBA" id="ARBA00022730"/>
    </source>
</evidence>
<proteinExistence type="inferred from homology"/>
<dbReference type="InterPro" id="IPR027491">
    <property type="entry name" value="Ribosomal_bL31_A"/>
</dbReference>
<dbReference type="GO" id="GO:0005840">
    <property type="term" value="C:ribosome"/>
    <property type="evidence" value="ECO:0007669"/>
    <property type="project" value="UniProtKB-KW"/>
</dbReference>
<dbReference type="NCBIfam" id="TIGR00105">
    <property type="entry name" value="L31"/>
    <property type="match status" value="1"/>
</dbReference>
<dbReference type="PROSITE" id="PS01143">
    <property type="entry name" value="RIBOSOMAL_L31"/>
    <property type="match status" value="1"/>
</dbReference>
<feature type="binding site" evidence="7">
    <location>
        <position position="40"/>
    </location>
    <ligand>
        <name>Zn(2+)</name>
        <dbReference type="ChEBI" id="CHEBI:29105"/>
    </ligand>
</feature>
<feature type="binding site" evidence="7">
    <location>
        <position position="37"/>
    </location>
    <ligand>
        <name>Zn(2+)</name>
        <dbReference type="ChEBI" id="CHEBI:29105"/>
    </ligand>
</feature>
<dbReference type="GO" id="GO:0046872">
    <property type="term" value="F:metal ion binding"/>
    <property type="evidence" value="ECO:0007669"/>
    <property type="project" value="UniProtKB-KW"/>
</dbReference>
<dbReference type="Gene3D" id="4.10.830.30">
    <property type="entry name" value="Ribosomal protein L31"/>
    <property type="match status" value="1"/>
</dbReference>
<dbReference type="PANTHER" id="PTHR33280:SF6">
    <property type="entry name" value="LARGE RIBOSOMAL SUBUNIT PROTEIN BL31A"/>
    <property type="match status" value="1"/>
</dbReference>
<dbReference type="Pfam" id="PF01197">
    <property type="entry name" value="Ribosomal_L31"/>
    <property type="match status" value="1"/>
</dbReference>
<keyword evidence="4 7" id="KW-0689">Ribosomal protein</keyword>
<evidence type="ECO:0000313" key="10">
    <source>
        <dbReference type="Proteomes" id="UP000176700"/>
    </source>
</evidence>
<keyword evidence="3 7" id="KW-0694">RNA-binding</keyword>
<gene>
    <name evidence="7" type="primary">rpmE</name>
    <name evidence="9" type="ORF">A2W41_02115</name>
</gene>
<evidence type="ECO:0000256" key="3">
    <source>
        <dbReference type="ARBA" id="ARBA00022884"/>
    </source>
</evidence>
<feature type="binding site" evidence="7">
    <location>
        <position position="19"/>
    </location>
    <ligand>
        <name>Zn(2+)</name>
        <dbReference type="ChEBI" id="CHEBI:29105"/>
    </ligand>
</feature>
<dbReference type="NCBIfam" id="NF000612">
    <property type="entry name" value="PRK00019.1"/>
    <property type="match status" value="1"/>
</dbReference>
<dbReference type="GO" id="GO:0019843">
    <property type="term" value="F:rRNA binding"/>
    <property type="evidence" value="ECO:0007669"/>
    <property type="project" value="UniProtKB-KW"/>
</dbReference>
<comment type="function">
    <text evidence="7">Binds the 23S rRNA.</text>
</comment>
<sequence length="87" mass="10000">MKKGLHPTYHQNAKVTCACGNSFIVGSTKEKLEVEICYKCHPFYTGKEKLIDTAGRIEKFQKKIERRLKTPAKKSRKKSEKKSTKVL</sequence>
<evidence type="ECO:0000256" key="7">
    <source>
        <dbReference type="HAMAP-Rule" id="MF_00501"/>
    </source>
</evidence>
<name>A0A1G2FXT2_9BACT</name>
<keyword evidence="7" id="KW-0862">Zinc</keyword>
<accession>A0A1G2FXT2</accession>
<evidence type="ECO:0000256" key="1">
    <source>
        <dbReference type="ARBA" id="ARBA00009296"/>
    </source>
</evidence>
<feature type="compositionally biased region" description="Basic residues" evidence="8">
    <location>
        <begin position="64"/>
        <end position="80"/>
    </location>
</feature>
<dbReference type="GO" id="GO:1990904">
    <property type="term" value="C:ribonucleoprotein complex"/>
    <property type="evidence" value="ECO:0007669"/>
    <property type="project" value="UniProtKB-KW"/>
</dbReference>
<dbReference type="HAMAP" id="MF_00501">
    <property type="entry name" value="Ribosomal_bL31_1"/>
    <property type="match status" value="1"/>
</dbReference>
<comment type="caution">
    <text evidence="9">The sequence shown here is derived from an EMBL/GenBank/DDBJ whole genome shotgun (WGS) entry which is preliminary data.</text>
</comment>
<dbReference type="Proteomes" id="UP000176700">
    <property type="component" value="Unassembled WGS sequence"/>
</dbReference>
<evidence type="ECO:0000256" key="5">
    <source>
        <dbReference type="ARBA" id="ARBA00023274"/>
    </source>
</evidence>
<dbReference type="EMBL" id="MHNI01000012">
    <property type="protein sequence ID" value="OGZ42894.1"/>
    <property type="molecule type" value="Genomic_DNA"/>
</dbReference>
<feature type="binding site" evidence="7">
    <location>
        <position position="17"/>
    </location>
    <ligand>
        <name>Zn(2+)</name>
        <dbReference type="ChEBI" id="CHEBI:29105"/>
    </ligand>
</feature>
<organism evidence="9 10">
    <name type="scientific">Candidatus Ryanbacteria bacterium RIFCSPHIGHO2_01_45_13</name>
    <dbReference type="NCBI Taxonomy" id="1802112"/>
    <lineage>
        <taxon>Bacteria</taxon>
        <taxon>Candidatus Ryaniibacteriota</taxon>
    </lineage>
</organism>
<evidence type="ECO:0000256" key="6">
    <source>
        <dbReference type="ARBA" id="ARBA00035687"/>
    </source>
</evidence>
<dbReference type="SUPFAM" id="SSF143800">
    <property type="entry name" value="L28p-like"/>
    <property type="match status" value="1"/>
</dbReference>
<feature type="region of interest" description="Disordered" evidence="8">
    <location>
        <begin position="64"/>
        <end position="87"/>
    </location>
</feature>
<keyword evidence="5 7" id="KW-0687">Ribonucleoprotein</keyword>
<evidence type="ECO:0000256" key="4">
    <source>
        <dbReference type="ARBA" id="ARBA00022980"/>
    </source>
</evidence>
<dbReference type="PANTHER" id="PTHR33280">
    <property type="entry name" value="50S RIBOSOMAL PROTEIN L31, CHLOROPLASTIC"/>
    <property type="match status" value="1"/>
</dbReference>
<reference evidence="9 10" key="1">
    <citation type="journal article" date="2016" name="Nat. Commun.">
        <title>Thousands of microbial genomes shed light on interconnected biogeochemical processes in an aquifer system.</title>
        <authorList>
            <person name="Anantharaman K."/>
            <person name="Brown C.T."/>
            <person name="Hug L.A."/>
            <person name="Sharon I."/>
            <person name="Castelle C.J."/>
            <person name="Probst A.J."/>
            <person name="Thomas B.C."/>
            <person name="Singh A."/>
            <person name="Wilkins M.J."/>
            <person name="Karaoz U."/>
            <person name="Brodie E.L."/>
            <person name="Williams K.H."/>
            <person name="Hubbard S.S."/>
            <person name="Banfield J.F."/>
        </authorList>
    </citation>
    <scope>NUCLEOTIDE SEQUENCE [LARGE SCALE GENOMIC DNA]</scope>
</reference>
<dbReference type="InterPro" id="IPR042105">
    <property type="entry name" value="Ribosomal_bL31_sf"/>
</dbReference>
<dbReference type="GO" id="GO:0003735">
    <property type="term" value="F:structural constituent of ribosome"/>
    <property type="evidence" value="ECO:0007669"/>
    <property type="project" value="InterPro"/>
</dbReference>
<dbReference type="PRINTS" id="PR01249">
    <property type="entry name" value="RIBOSOMALL31"/>
</dbReference>
<comment type="cofactor">
    <cofactor evidence="7">
        <name>Zn(2+)</name>
        <dbReference type="ChEBI" id="CHEBI:29105"/>
    </cofactor>
    <text evidence="7">Binds 1 zinc ion per subunit.</text>
</comment>
<keyword evidence="7" id="KW-0479">Metal-binding</keyword>
<evidence type="ECO:0000313" key="9">
    <source>
        <dbReference type="EMBL" id="OGZ42894.1"/>
    </source>
</evidence>
<comment type="similarity">
    <text evidence="1 7">Belongs to the bacterial ribosomal protein bL31 family. Type A subfamily.</text>
</comment>
<protein>
    <recommendedName>
        <fullName evidence="6 7">Large ribosomal subunit protein bL31</fullName>
    </recommendedName>
</protein>
<evidence type="ECO:0000256" key="8">
    <source>
        <dbReference type="SAM" id="MobiDB-lite"/>
    </source>
</evidence>